<dbReference type="VEuPathDB" id="VectorBase:HLOH_059025"/>
<evidence type="ECO:0000313" key="1">
    <source>
        <dbReference type="EMBL" id="KAH9363663.1"/>
    </source>
</evidence>
<dbReference type="OrthoDB" id="5802485at2759"/>
<keyword evidence="2" id="KW-1185">Reference proteome</keyword>
<evidence type="ECO:0000313" key="2">
    <source>
        <dbReference type="Proteomes" id="UP000821853"/>
    </source>
</evidence>
<dbReference type="EMBL" id="JABSTR010000002">
    <property type="protein sequence ID" value="KAH9363663.1"/>
    <property type="molecule type" value="Genomic_DNA"/>
</dbReference>
<dbReference type="Gene3D" id="2.10.90.10">
    <property type="entry name" value="Cystine-knot cytokines"/>
    <property type="match status" value="1"/>
</dbReference>
<sequence>MVPVHIARELVGVAFDLRGRRFQLALVFGALAMSALITAHRADPLDCQEMKKIREVAEKLQQCRNRTADRSWNSSRSNLESVHSRTLCPSRPSFDYDRLRVPANLTTVECACDDRRCPTPGLYYCKPLYHKFPVMYNGTPKSVMVPVACACVAETVVPSKPGPERPS</sequence>
<dbReference type="AlphaFoldDB" id="A0A9J6FLH8"/>
<dbReference type="InterPro" id="IPR029034">
    <property type="entry name" value="Cystine-knot_cytokine"/>
</dbReference>
<dbReference type="Proteomes" id="UP000821853">
    <property type="component" value="Chromosome 10"/>
</dbReference>
<gene>
    <name evidence="1" type="ORF">HPB48_011958</name>
</gene>
<organism evidence="1 2">
    <name type="scientific">Haemaphysalis longicornis</name>
    <name type="common">Bush tick</name>
    <dbReference type="NCBI Taxonomy" id="44386"/>
    <lineage>
        <taxon>Eukaryota</taxon>
        <taxon>Metazoa</taxon>
        <taxon>Ecdysozoa</taxon>
        <taxon>Arthropoda</taxon>
        <taxon>Chelicerata</taxon>
        <taxon>Arachnida</taxon>
        <taxon>Acari</taxon>
        <taxon>Parasitiformes</taxon>
        <taxon>Ixodida</taxon>
        <taxon>Ixodoidea</taxon>
        <taxon>Ixodidae</taxon>
        <taxon>Haemaphysalinae</taxon>
        <taxon>Haemaphysalis</taxon>
    </lineage>
</organism>
<comment type="caution">
    <text evidence="1">The sequence shown here is derived from an EMBL/GenBank/DDBJ whole genome shotgun (WGS) entry which is preliminary data.</text>
</comment>
<protein>
    <submittedName>
        <fullName evidence="1">Uncharacterized protein</fullName>
    </submittedName>
</protein>
<reference evidence="1 2" key="1">
    <citation type="journal article" date="2020" name="Cell">
        <title>Large-Scale Comparative Analyses of Tick Genomes Elucidate Their Genetic Diversity and Vector Capacities.</title>
        <authorList>
            <consortium name="Tick Genome and Microbiome Consortium (TIGMIC)"/>
            <person name="Jia N."/>
            <person name="Wang J."/>
            <person name="Shi W."/>
            <person name="Du L."/>
            <person name="Sun Y."/>
            <person name="Zhan W."/>
            <person name="Jiang J.F."/>
            <person name="Wang Q."/>
            <person name="Zhang B."/>
            <person name="Ji P."/>
            <person name="Bell-Sakyi L."/>
            <person name="Cui X.M."/>
            <person name="Yuan T.T."/>
            <person name="Jiang B.G."/>
            <person name="Yang W.F."/>
            <person name="Lam T.T."/>
            <person name="Chang Q.C."/>
            <person name="Ding S.J."/>
            <person name="Wang X.J."/>
            <person name="Zhu J.G."/>
            <person name="Ruan X.D."/>
            <person name="Zhao L."/>
            <person name="Wei J.T."/>
            <person name="Ye R.Z."/>
            <person name="Que T.C."/>
            <person name="Du C.H."/>
            <person name="Zhou Y.H."/>
            <person name="Cheng J.X."/>
            <person name="Dai P.F."/>
            <person name="Guo W.B."/>
            <person name="Han X.H."/>
            <person name="Huang E.J."/>
            <person name="Li L.F."/>
            <person name="Wei W."/>
            <person name="Gao Y.C."/>
            <person name="Liu J.Z."/>
            <person name="Shao H.Z."/>
            <person name="Wang X."/>
            <person name="Wang C.C."/>
            <person name="Yang T.C."/>
            <person name="Huo Q.B."/>
            <person name="Li W."/>
            <person name="Chen H.Y."/>
            <person name="Chen S.E."/>
            <person name="Zhou L.G."/>
            <person name="Ni X.B."/>
            <person name="Tian J.H."/>
            <person name="Sheng Y."/>
            <person name="Liu T."/>
            <person name="Pan Y.S."/>
            <person name="Xia L.Y."/>
            <person name="Li J."/>
            <person name="Zhao F."/>
            <person name="Cao W.C."/>
        </authorList>
    </citation>
    <scope>NUCLEOTIDE SEQUENCE [LARGE SCALE GENOMIC DNA]</scope>
    <source>
        <strain evidence="1">HaeL-2018</strain>
    </source>
</reference>
<dbReference type="SUPFAM" id="SSF57501">
    <property type="entry name" value="Cystine-knot cytokines"/>
    <property type="match status" value="1"/>
</dbReference>
<proteinExistence type="predicted"/>
<name>A0A9J6FLH8_HAELO</name>
<accession>A0A9J6FLH8</accession>